<evidence type="ECO:0000313" key="4">
    <source>
        <dbReference type="Proteomes" id="UP000323392"/>
    </source>
</evidence>
<dbReference type="PATRIC" id="fig|1121328.3.peg.567"/>
<keyword evidence="4" id="KW-1185">Reference proteome</keyword>
<evidence type="ECO:0000313" key="1">
    <source>
        <dbReference type="EMBL" id="KXZ39491.1"/>
    </source>
</evidence>
<sequence precursor="true">MNKEKLKQYALWASVFAFIPLLLEAFGVDVLPQNYAEITKAFLGILVLAGIIYQPENEEDKEEEKGQD</sequence>
<protein>
    <submittedName>
        <fullName evidence="2">Uncharacterized membrane protein</fullName>
    </submittedName>
</protein>
<reference evidence="1 3" key="1">
    <citation type="submission" date="2016-02" db="EMBL/GenBank/DDBJ databases">
        <title>Draft genome sequence for Clostridium paradoxum JW-YL-7.</title>
        <authorList>
            <person name="Utturkar S.M."/>
            <person name="Lancaster A."/>
            <person name="Poole F.L."/>
            <person name="Adams M.W."/>
            <person name="Brown S.D."/>
        </authorList>
    </citation>
    <scope>NUCLEOTIDE SEQUENCE [LARGE SCALE GENOMIC DNA]</scope>
    <source>
        <strain evidence="1 3">JW-YL-7</strain>
    </source>
</reference>
<dbReference type="Proteomes" id="UP000323392">
    <property type="component" value="Unassembled WGS sequence"/>
</dbReference>
<organism evidence="1 3">
    <name type="scientific">Alkalithermobacter thermoalcaliphilus JW-YL-7 = DSM 7308</name>
    <dbReference type="NCBI Taxonomy" id="1121328"/>
    <lineage>
        <taxon>Bacteria</taxon>
        <taxon>Bacillati</taxon>
        <taxon>Bacillota</taxon>
        <taxon>Clostridia</taxon>
        <taxon>Peptostreptococcales</taxon>
        <taxon>Tepidibacteraceae</taxon>
        <taxon>Alkalithermobacter</taxon>
    </lineage>
</organism>
<evidence type="ECO:0000313" key="2">
    <source>
        <dbReference type="EMBL" id="SHK49728.1"/>
    </source>
</evidence>
<dbReference type="RefSeq" id="WP_066068768.1">
    <property type="nucleotide sequence ID" value="NZ_FRBG01000002.1"/>
</dbReference>
<accession>A0A150FPC7</accession>
<gene>
    <name evidence="1" type="ORF">JWYL7_0566</name>
    <name evidence="2" type="ORF">SAMN05661008_00323</name>
</gene>
<proteinExistence type="predicted"/>
<comment type="caution">
    <text evidence="1">The sequence shown here is derived from an EMBL/GenBank/DDBJ whole genome shotgun (WGS) entry which is preliminary data.</text>
</comment>
<evidence type="ECO:0000313" key="3">
    <source>
        <dbReference type="Proteomes" id="UP000092605"/>
    </source>
</evidence>
<dbReference type="EMBL" id="LSFY01000001">
    <property type="protein sequence ID" value="KXZ39491.1"/>
    <property type="molecule type" value="Genomic_DNA"/>
</dbReference>
<name>A0A150FPC7_CLOPD</name>
<reference evidence="2 4" key="2">
    <citation type="submission" date="2016-11" db="EMBL/GenBank/DDBJ databases">
        <authorList>
            <person name="Varghese N."/>
            <person name="Submissions S."/>
        </authorList>
    </citation>
    <scope>NUCLEOTIDE SEQUENCE [LARGE SCALE GENOMIC DNA]</scope>
    <source>
        <strain evidence="2 4">DSM 7308</strain>
    </source>
</reference>
<dbReference type="AlphaFoldDB" id="A0A150FPC7"/>
<dbReference type="EMBL" id="FRBG01000002">
    <property type="protein sequence ID" value="SHK49728.1"/>
    <property type="molecule type" value="Genomic_DNA"/>
</dbReference>
<dbReference type="OrthoDB" id="1922895at2"/>
<dbReference type="STRING" id="1121328.JWYL7_0566"/>
<dbReference type="Proteomes" id="UP000092605">
    <property type="component" value="Unassembled WGS sequence"/>
</dbReference>